<name>A0A1W1B9E7_9ZZZZ</name>
<dbReference type="GO" id="GO:0004386">
    <property type="term" value="F:helicase activity"/>
    <property type="evidence" value="ECO:0007669"/>
    <property type="project" value="UniProtKB-KW"/>
</dbReference>
<evidence type="ECO:0000256" key="1">
    <source>
        <dbReference type="SAM" id="Phobius"/>
    </source>
</evidence>
<keyword evidence="1" id="KW-0472">Membrane</keyword>
<protein>
    <submittedName>
        <fullName evidence="2">Primosomal protein N' (Replication factor Y)-superfamily II helicase</fullName>
    </submittedName>
</protein>
<organism evidence="2">
    <name type="scientific">hydrothermal vent metagenome</name>
    <dbReference type="NCBI Taxonomy" id="652676"/>
    <lineage>
        <taxon>unclassified sequences</taxon>
        <taxon>metagenomes</taxon>
        <taxon>ecological metagenomes</taxon>
    </lineage>
</organism>
<keyword evidence="1" id="KW-0812">Transmembrane</keyword>
<keyword evidence="2" id="KW-0067">ATP-binding</keyword>
<evidence type="ECO:0000313" key="2">
    <source>
        <dbReference type="EMBL" id="SFV50211.1"/>
    </source>
</evidence>
<feature type="transmembrane region" description="Helical" evidence="1">
    <location>
        <begin position="320"/>
        <end position="340"/>
    </location>
</feature>
<keyword evidence="2" id="KW-0378">Hydrolase</keyword>
<keyword evidence="2" id="KW-0547">Nucleotide-binding</keyword>
<dbReference type="AlphaFoldDB" id="A0A1W1B9E7"/>
<accession>A0A1W1B9E7</accession>
<dbReference type="EMBL" id="FPHC01000008">
    <property type="protein sequence ID" value="SFV50211.1"/>
    <property type="molecule type" value="Genomic_DNA"/>
</dbReference>
<sequence>MTFSPKVGELKCNFCDTVDPIENSDREIREYDYYDGLNIEESQPQFSEPKEISCAKCGGSFTTKSHIISSNCPYCSTPTVTECINKITPESLLPFVLTQKEAKERLHKWIGSLWFAPTVFTKYFRGNEELQGLYIPHWSYDSNTYSIYSGERGDTYYVTVRQRVMVNGKEEFRDVQEARINWTPVDGSVSLTFDDVIIGGCETLPRNLIDSISPWNIGGLVHFDQRYLSGFESEEYTTTLGRGFEYAKDEMGKTIRNRIRSDIGGDEQRIHNVNTQYDDILYKNMLFPIWTATFKWKDKSYRYLINAQTGRVAGERPYSIAKIALLIVIILSIVAAAIYYDQNRG</sequence>
<gene>
    <name evidence="2" type="ORF">MNB_SV-6-1402</name>
</gene>
<keyword evidence="2" id="KW-0347">Helicase</keyword>
<proteinExistence type="predicted"/>
<keyword evidence="1" id="KW-1133">Transmembrane helix</keyword>
<reference evidence="2" key="1">
    <citation type="submission" date="2016-10" db="EMBL/GenBank/DDBJ databases">
        <authorList>
            <person name="de Groot N.N."/>
        </authorList>
    </citation>
    <scope>NUCLEOTIDE SEQUENCE</scope>
</reference>